<feature type="region of interest" description="Disordered" evidence="1">
    <location>
        <begin position="37"/>
        <end position="72"/>
    </location>
</feature>
<evidence type="ECO:0000313" key="3">
    <source>
        <dbReference type="Proteomes" id="UP000321723"/>
    </source>
</evidence>
<reference evidence="2 3" key="1">
    <citation type="submission" date="2019-07" db="EMBL/GenBank/DDBJ databases">
        <title>Whole genome shotgun sequence of Cellulomonas hominis NBRC 16055.</title>
        <authorList>
            <person name="Hosoyama A."/>
            <person name="Uohara A."/>
            <person name="Ohji S."/>
            <person name="Ichikawa N."/>
        </authorList>
    </citation>
    <scope>NUCLEOTIDE SEQUENCE [LARGE SCALE GENOMIC DNA]</scope>
    <source>
        <strain evidence="2 3">NBRC 16055</strain>
    </source>
</reference>
<gene>
    <name evidence="2" type="ORF">CHO01_25310</name>
</gene>
<dbReference type="EMBL" id="BJVQ01000037">
    <property type="protein sequence ID" value="GEL47415.1"/>
    <property type="molecule type" value="Genomic_DNA"/>
</dbReference>
<evidence type="ECO:0000313" key="2">
    <source>
        <dbReference type="EMBL" id="GEL47415.1"/>
    </source>
</evidence>
<name>A0A511FDT5_9CELL</name>
<keyword evidence="3" id="KW-1185">Reference proteome</keyword>
<feature type="region of interest" description="Disordered" evidence="1">
    <location>
        <begin position="1"/>
        <end position="25"/>
    </location>
</feature>
<proteinExistence type="predicted"/>
<organism evidence="2 3">
    <name type="scientific">Cellulomonas hominis</name>
    <dbReference type="NCBI Taxonomy" id="156981"/>
    <lineage>
        <taxon>Bacteria</taxon>
        <taxon>Bacillati</taxon>
        <taxon>Actinomycetota</taxon>
        <taxon>Actinomycetes</taxon>
        <taxon>Micrococcales</taxon>
        <taxon>Cellulomonadaceae</taxon>
        <taxon>Cellulomonas</taxon>
    </lineage>
</organism>
<accession>A0A511FDT5</accession>
<evidence type="ECO:0000256" key="1">
    <source>
        <dbReference type="SAM" id="MobiDB-lite"/>
    </source>
</evidence>
<feature type="region of interest" description="Disordered" evidence="1">
    <location>
        <begin position="117"/>
        <end position="146"/>
    </location>
</feature>
<dbReference type="AlphaFoldDB" id="A0A511FDT5"/>
<protein>
    <submittedName>
        <fullName evidence="2">Uncharacterized protein</fullName>
    </submittedName>
</protein>
<feature type="compositionally biased region" description="Low complexity" evidence="1">
    <location>
        <begin position="40"/>
        <end position="64"/>
    </location>
</feature>
<sequence length="146" mass="15660">MSRTPPPRRCALCGGPMPTPKGTGRMAKYCSVDCRRRANRGAPPRNPATEAARAPAQPAEAVPAISAPLEVPGTGRRLDYLQRHRDRLDRLLENCPADKIVPVSKEFRDVLNEIETLTATAPPEAGRPDEPSGGGAGRRSFDPAAI</sequence>
<comment type="caution">
    <text evidence="2">The sequence shown here is derived from an EMBL/GenBank/DDBJ whole genome shotgun (WGS) entry which is preliminary data.</text>
</comment>
<dbReference type="Proteomes" id="UP000321723">
    <property type="component" value="Unassembled WGS sequence"/>
</dbReference>